<feature type="domain" description="ABC-2 type transporter transmembrane" evidence="6">
    <location>
        <begin position="9"/>
        <end position="165"/>
    </location>
</feature>
<evidence type="ECO:0000256" key="2">
    <source>
        <dbReference type="ARBA" id="ARBA00022692"/>
    </source>
</evidence>
<gene>
    <name evidence="7" type="ORF">RchiOBHm_Chr1g0366181</name>
</gene>
<sequence>MYGVKKAELVKACLLREFLLMKRNSFVYLFKPTQQSILALITMTLFLRTKMHHDTVINGGLYAGAFFFSLYIVVLNAVAKISMNVAKLPVFYKQRKLLLFPPWAYALPTWILKIPLTCVEVGVWVFVSYYVIGYDPNVGRLFKQYLILLLMHQMANALFKSIAGTGRS</sequence>
<dbReference type="GO" id="GO:0140359">
    <property type="term" value="F:ABC-type transporter activity"/>
    <property type="evidence" value="ECO:0007669"/>
    <property type="project" value="InterPro"/>
</dbReference>
<comment type="subcellular location">
    <subcellularLocation>
        <location evidence="1">Membrane</location>
        <topology evidence="1">Multi-pass membrane protein</topology>
    </subcellularLocation>
</comment>
<evidence type="ECO:0000259" key="6">
    <source>
        <dbReference type="Pfam" id="PF01061"/>
    </source>
</evidence>
<comment type="caution">
    <text evidence="7">The sequence shown here is derived from an EMBL/GenBank/DDBJ whole genome shotgun (WGS) entry which is preliminary data.</text>
</comment>
<dbReference type="Proteomes" id="UP000238479">
    <property type="component" value="Chromosome 1"/>
</dbReference>
<dbReference type="InterPro" id="IPR013525">
    <property type="entry name" value="ABC2_TM"/>
</dbReference>
<feature type="transmembrane region" description="Helical" evidence="5">
    <location>
        <begin position="59"/>
        <end position="83"/>
    </location>
</feature>
<organism evidence="7 8">
    <name type="scientific">Rosa chinensis</name>
    <name type="common">China rose</name>
    <dbReference type="NCBI Taxonomy" id="74649"/>
    <lineage>
        <taxon>Eukaryota</taxon>
        <taxon>Viridiplantae</taxon>
        <taxon>Streptophyta</taxon>
        <taxon>Embryophyta</taxon>
        <taxon>Tracheophyta</taxon>
        <taxon>Spermatophyta</taxon>
        <taxon>Magnoliopsida</taxon>
        <taxon>eudicotyledons</taxon>
        <taxon>Gunneridae</taxon>
        <taxon>Pentapetalae</taxon>
        <taxon>rosids</taxon>
        <taxon>fabids</taxon>
        <taxon>Rosales</taxon>
        <taxon>Rosaceae</taxon>
        <taxon>Rosoideae</taxon>
        <taxon>Rosoideae incertae sedis</taxon>
        <taxon>Rosa</taxon>
    </lineage>
</organism>
<feature type="transmembrane region" description="Helical" evidence="5">
    <location>
        <begin position="103"/>
        <end position="132"/>
    </location>
</feature>
<protein>
    <submittedName>
        <fullName evidence="7">Putative ABC-2 type transporter</fullName>
    </submittedName>
</protein>
<dbReference type="Pfam" id="PF01061">
    <property type="entry name" value="ABC2_membrane"/>
    <property type="match status" value="1"/>
</dbReference>
<keyword evidence="4 5" id="KW-0472">Membrane</keyword>
<keyword evidence="8" id="KW-1185">Reference proteome</keyword>
<dbReference type="Gramene" id="PRQ59075">
    <property type="protein sequence ID" value="PRQ59075"/>
    <property type="gene ID" value="RchiOBHm_Chr1g0366181"/>
</dbReference>
<dbReference type="OMA" id="FRISKWK"/>
<evidence type="ECO:0000313" key="8">
    <source>
        <dbReference type="Proteomes" id="UP000238479"/>
    </source>
</evidence>
<evidence type="ECO:0000256" key="5">
    <source>
        <dbReference type="SAM" id="Phobius"/>
    </source>
</evidence>
<reference evidence="7 8" key="1">
    <citation type="journal article" date="2018" name="Nat. Genet.">
        <title>The Rosa genome provides new insights in the design of modern roses.</title>
        <authorList>
            <person name="Bendahmane M."/>
        </authorList>
    </citation>
    <scope>NUCLEOTIDE SEQUENCE [LARGE SCALE GENOMIC DNA]</scope>
    <source>
        <strain evidence="8">cv. Old Blush</strain>
    </source>
</reference>
<dbReference type="GO" id="GO:0016020">
    <property type="term" value="C:membrane"/>
    <property type="evidence" value="ECO:0007669"/>
    <property type="project" value="UniProtKB-SubCell"/>
</dbReference>
<name>A0A2P6SK71_ROSCH</name>
<dbReference type="AlphaFoldDB" id="A0A2P6SK71"/>
<evidence type="ECO:0000256" key="4">
    <source>
        <dbReference type="ARBA" id="ARBA00023136"/>
    </source>
</evidence>
<evidence type="ECO:0000313" key="7">
    <source>
        <dbReference type="EMBL" id="PRQ59075.1"/>
    </source>
</evidence>
<evidence type="ECO:0000256" key="1">
    <source>
        <dbReference type="ARBA" id="ARBA00004141"/>
    </source>
</evidence>
<proteinExistence type="predicted"/>
<dbReference type="EMBL" id="PDCK01000039">
    <property type="protein sequence ID" value="PRQ59075.1"/>
    <property type="molecule type" value="Genomic_DNA"/>
</dbReference>
<keyword evidence="3 5" id="KW-1133">Transmembrane helix</keyword>
<dbReference type="PANTHER" id="PTHR48040:SF20">
    <property type="entry name" value="PLEIOTROPIC DRUG RESISTANCE PROTEIN 1"/>
    <property type="match status" value="1"/>
</dbReference>
<accession>A0A2P6SK71</accession>
<dbReference type="PANTHER" id="PTHR48040">
    <property type="entry name" value="PLEIOTROPIC DRUG RESISTANCE PROTEIN 1-LIKE ISOFORM X1"/>
    <property type="match status" value="1"/>
</dbReference>
<evidence type="ECO:0000256" key="3">
    <source>
        <dbReference type="ARBA" id="ARBA00022989"/>
    </source>
</evidence>
<keyword evidence="2 5" id="KW-0812">Transmembrane</keyword>